<evidence type="ECO:0000313" key="17">
    <source>
        <dbReference type="RefSeq" id="XP_033354219.1"/>
    </source>
</evidence>
<evidence type="ECO:0000256" key="8">
    <source>
        <dbReference type="ARBA" id="ARBA00023273"/>
    </source>
</evidence>
<dbReference type="PANTHER" id="PTHR19960:SF25">
    <property type="entry name" value="TEKTIN-1"/>
    <property type="match status" value="1"/>
</dbReference>
<dbReference type="InterPro" id="IPR048256">
    <property type="entry name" value="Tektin-like"/>
</dbReference>
<proteinExistence type="inferred from homology"/>
<dbReference type="PRINTS" id="PR00511">
    <property type="entry name" value="TEKTIN"/>
</dbReference>
<dbReference type="InterPro" id="IPR000435">
    <property type="entry name" value="Tektins"/>
</dbReference>
<feature type="coiled-coil region" evidence="11">
    <location>
        <begin position="275"/>
        <end position="309"/>
    </location>
</feature>
<evidence type="ECO:0000313" key="16">
    <source>
        <dbReference type="RefSeq" id="XP_033354217.1"/>
    </source>
</evidence>
<dbReference type="RefSeq" id="XP_033354217.1">
    <property type="nucleotide sequence ID" value="XM_033498326.1"/>
</dbReference>
<evidence type="ECO:0000256" key="11">
    <source>
        <dbReference type="SAM" id="Coils"/>
    </source>
</evidence>
<dbReference type="GO" id="GO:0060271">
    <property type="term" value="P:cilium assembly"/>
    <property type="evidence" value="ECO:0007669"/>
    <property type="project" value="UniProtKB-UniRule"/>
</dbReference>
<evidence type="ECO:0000256" key="9">
    <source>
        <dbReference type="ARBA" id="ARBA00045224"/>
    </source>
</evidence>
<dbReference type="Proteomes" id="UP000504631">
    <property type="component" value="Unplaced"/>
</dbReference>
<evidence type="ECO:0000256" key="3">
    <source>
        <dbReference type="ARBA" id="ARBA00022490"/>
    </source>
</evidence>
<evidence type="ECO:0000313" key="13">
    <source>
        <dbReference type="RefSeq" id="XP_033354214.1"/>
    </source>
</evidence>
<evidence type="ECO:0000256" key="1">
    <source>
        <dbReference type="ARBA" id="ARBA00004611"/>
    </source>
</evidence>
<keyword evidence="4 10" id="KW-0282">Flagellum</keyword>
<evidence type="ECO:0000313" key="14">
    <source>
        <dbReference type="RefSeq" id="XP_033354215.1"/>
    </source>
</evidence>
<name>A0A6J3KQT2_9HYME</name>
<dbReference type="GO" id="GO:0005930">
    <property type="term" value="C:axoneme"/>
    <property type="evidence" value="ECO:0007669"/>
    <property type="project" value="UniProtKB-SubCell"/>
</dbReference>
<dbReference type="GO" id="GO:0005634">
    <property type="term" value="C:nucleus"/>
    <property type="evidence" value="ECO:0007669"/>
    <property type="project" value="TreeGrafter"/>
</dbReference>
<keyword evidence="5 11" id="KW-0175">Coiled coil</keyword>
<dbReference type="CTD" id="38653"/>
<evidence type="ECO:0000256" key="2">
    <source>
        <dbReference type="ARBA" id="ARBA00007209"/>
    </source>
</evidence>
<dbReference type="PANTHER" id="PTHR19960">
    <property type="entry name" value="TEKTIN"/>
    <property type="match status" value="1"/>
</dbReference>
<evidence type="ECO:0000256" key="6">
    <source>
        <dbReference type="ARBA" id="ARBA00023069"/>
    </source>
</evidence>
<dbReference type="KEGG" id="bvk:117235877"/>
<dbReference type="GeneID" id="117235877"/>
<gene>
    <name evidence="13 14 15 16 17" type="primary">LOC117235877</name>
</gene>
<dbReference type="AlphaFoldDB" id="A0A6J3KQT2"/>
<keyword evidence="8 10" id="KW-0966">Cell projection</keyword>
<keyword evidence="3" id="KW-0963">Cytoplasm</keyword>
<dbReference type="RefSeq" id="XP_033354216.1">
    <property type="nucleotide sequence ID" value="XM_033498325.1"/>
</dbReference>
<dbReference type="RefSeq" id="XP_033354215.1">
    <property type="nucleotide sequence ID" value="XM_033498324.1"/>
</dbReference>
<evidence type="ECO:0000313" key="12">
    <source>
        <dbReference type="Proteomes" id="UP000504631"/>
    </source>
</evidence>
<comment type="similarity">
    <text evidence="2 10">Belongs to the tektin family.</text>
</comment>
<evidence type="ECO:0000256" key="4">
    <source>
        <dbReference type="ARBA" id="ARBA00022846"/>
    </source>
</evidence>
<keyword evidence="12" id="KW-1185">Reference proteome</keyword>
<dbReference type="RefSeq" id="XP_033354214.1">
    <property type="nucleotide sequence ID" value="XM_033498323.1"/>
</dbReference>
<dbReference type="GO" id="GO:0015630">
    <property type="term" value="C:microtubule cytoskeleton"/>
    <property type="evidence" value="ECO:0007669"/>
    <property type="project" value="UniProtKB-UniRule"/>
</dbReference>
<keyword evidence="7" id="KW-0206">Cytoskeleton</keyword>
<accession>A0A6J3KQT2</accession>
<evidence type="ECO:0000256" key="10">
    <source>
        <dbReference type="RuleBase" id="RU367040"/>
    </source>
</evidence>
<dbReference type="Pfam" id="PF03148">
    <property type="entry name" value="Tektin"/>
    <property type="match status" value="1"/>
</dbReference>
<sequence>MPNKQPPEIAPPPPLKFSLHQWHLNNRHRYRCSEAQQELADRLLNESQRVCELSSEKVRNNKEETDHRLKEKIEDIEFRKRELLRIRKEVLLEIDALSIYKERIMDALSSVRKNAFVICEKCLIFREHRLGIDLVHDDIEKELLKECEVIKGVESLLVRTLEQTQEQIRRLKATLYYMDHELEDKENNLRIDKHNLTLKETNLNLSIYHGTSRLDPSTIELNEWEMQTNNNIVSASKEVNSARPLRCYIDTIIKQVINDLNDQKNATDEAFRRRIEETKEAKIKLELQHAEIMRQAAEMKDNITRIEKSIAEKESFLALAHTRLGNRCQRPGLELTRDLVEINLVKEVYDLREIVSKLQATIFESQASLRYLLKTQIQIEEDINVKINTLKIDEVDCMTLRQSMDYHTY</sequence>
<protein>
    <recommendedName>
        <fullName evidence="10">Tektin</fullName>
    </recommendedName>
</protein>
<evidence type="ECO:0000313" key="15">
    <source>
        <dbReference type="RefSeq" id="XP_033354216.1"/>
    </source>
</evidence>
<dbReference type="RefSeq" id="XP_033354219.1">
    <property type="nucleotide sequence ID" value="XM_033498328.1"/>
</dbReference>
<comment type="subcellular location">
    <subcellularLocation>
        <location evidence="10">Cytoplasm</location>
        <location evidence="10">Cytoskeleton</location>
        <location evidence="10">Cilium axoneme</location>
    </subcellularLocation>
    <subcellularLocation>
        <location evidence="1">Cytoplasm</location>
        <location evidence="1">Cytoskeleton</location>
        <location evidence="1">Flagellum axoneme</location>
    </subcellularLocation>
</comment>
<reference evidence="13 14" key="1">
    <citation type="submission" date="2025-04" db="UniProtKB">
        <authorList>
            <consortium name="RefSeq"/>
        </authorList>
    </citation>
    <scope>IDENTIFICATION</scope>
    <source>
        <tissue evidence="13 14">Muscle</tissue>
    </source>
</reference>
<dbReference type="GO" id="GO:0060294">
    <property type="term" value="P:cilium movement involved in cell motility"/>
    <property type="evidence" value="ECO:0007669"/>
    <property type="project" value="UniProtKB-UniRule"/>
</dbReference>
<comment type="function">
    <text evidence="9">Microtubule inner protein (MIP) part of the dynein-decorated doublet microtubules (DMTs) in cilia and flagellar axoneme. Forms filamentous polymers in the walls of ciliary and flagellar microtubules.</text>
</comment>
<keyword evidence="6 10" id="KW-0969">Cilium</keyword>
<organism evidence="12 17">
    <name type="scientific">Bombus vosnesenskii</name>
    <dbReference type="NCBI Taxonomy" id="207650"/>
    <lineage>
        <taxon>Eukaryota</taxon>
        <taxon>Metazoa</taxon>
        <taxon>Ecdysozoa</taxon>
        <taxon>Arthropoda</taxon>
        <taxon>Hexapoda</taxon>
        <taxon>Insecta</taxon>
        <taxon>Pterygota</taxon>
        <taxon>Neoptera</taxon>
        <taxon>Endopterygota</taxon>
        <taxon>Hymenoptera</taxon>
        <taxon>Apocrita</taxon>
        <taxon>Aculeata</taxon>
        <taxon>Apoidea</taxon>
        <taxon>Anthophila</taxon>
        <taxon>Apidae</taxon>
        <taxon>Bombus</taxon>
        <taxon>Pyrobombus</taxon>
    </lineage>
</organism>
<evidence type="ECO:0000256" key="7">
    <source>
        <dbReference type="ARBA" id="ARBA00023212"/>
    </source>
</evidence>
<evidence type="ECO:0000256" key="5">
    <source>
        <dbReference type="ARBA" id="ARBA00023054"/>
    </source>
</evidence>